<gene>
    <name evidence="1" type="ORF">QC763_123765</name>
</gene>
<reference evidence="1 2" key="1">
    <citation type="journal article" date="2023" name="bioRxiv">
        <title>High-quality genome assemblies of four members of thePodospora anserinaspecies complex.</title>
        <authorList>
            <person name="Ament-Velasquez S.L."/>
            <person name="Vogan A.A."/>
            <person name="Wallerman O."/>
            <person name="Hartmann F."/>
            <person name="Gautier V."/>
            <person name="Silar P."/>
            <person name="Giraud T."/>
            <person name="Johannesson H."/>
        </authorList>
    </citation>
    <scope>NUCLEOTIDE SEQUENCE [LARGE SCALE GENOMIC DNA]</scope>
    <source>
        <strain evidence="1 2">CBS 411.78</strain>
    </source>
</reference>
<evidence type="ECO:0000313" key="1">
    <source>
        <dbReference type="EMBL" id="KAK4674798.1"/>
    </source>
</evidence>
<dbReference type="RefSeq" id="XP_062772120.1">
    <property type="nucleotide sequence ID" value="XM_062908943.1"/>
</dbReference>
<evidence type="ECO:0000313" key="2">
    <source>
        <dbReference type="Proteomes" id="UP001326199"/>
    </source>
</evidence>
<keyword evidence="2" id="KW-1185">Reference proteome</keyword>
<organism evidence="1 2">
    <name type="scientific">Podospora pseudopauciseta</name>
    <dbReference type="NCBI Taxonomy" id="2093780"/>
    <lineage>
        <taxon>Eukaryota</taxon>
        <taxon>Fungi</taxon>
        <taxon>Dikarya</taxon>
        <taxon>Ascomycota</taxon>
        <taxon>Pezizomycotina</taxon>
        <taxon>Sordariomycetes</taxon>
        <taxon>Sordariomycetidae</taxon>
        <taxon>Sordariales</taxon>
        <taxon>Podosporaceae</taxon>
        <taxon>Podospora</taxon>
    </lineage>
</organism>
<name>A0ABR0I4D6_9PEZI</name>
<accession>A0ABR0I4D6</accession>
<proteinExistence type="predicted"/>
<comment type="caution">
    <text evidence="1">The sequence shown here is derived from an EMBL/GenBank/DDBJ whole genome shotgun (WGS) entry which is preliminary data.</text>
</comment>
<dbReference type="EMBL" id="JAFFHB010000001">
    <property type="protein sequence ID" value="KAK4674798.1"/>
    <property type="molecule type" value="Genomic_DNA"/>
</dbReference>
<dbReference type="Proteomes" id="UP001326199">
    <property type="component" value="Unassembled WGS sequence"/>
</dbReference>
<protein>
    <submittedName>
        <fullName evidence="1">Uncharacterized protein</fullName>
    </submittedName>
</protein>
<sequence length="147" mass="16515">MHVAAWKPAIRSSIASRSRHSVPFSDMLSDCTRTGLADLQHTLSSTVATLERAQGTHTCQGPAVRIPFSRITQGSSTQHAATTVHLPYLHTAATAYTYTYMHICPHQKCRDAEAKQWRWWGFSVLLNRLRRRMGEAFLPLNVAMLLP</sequence>
<dbReference type="GeneID" id="87929286"/>